<evidence type="ECO:0000313" key="7">
    <source>
        <dbReference type="EMBL" id="BDZ51294.1"/>
    </source>
</evidence>
<organism evidence="7 8">
    <name type="scientific">Frondihabitans sucicola</name>
    <dbReference type="NCBI Taxonomy" id="1268041"/>
    <lineage>
        <taxon>Bacteria</taxon>
        <taxon>Bacillati</taxon>
        <taxon>Actinomycetota</taxon>
        <taxon>Actinomycetes</taxon>
        <taxon>Micrococcales</taxon>
        <taxon>Microbacteriaceae</taxon>
        <taxon>Frondihabitans</taxon>
    </lineage>
</organism>
<evidence type="ECO:0000256" key="5">
    <source>
        <dbReference type="PROSITE-ProRule" id="PRU00335"/>
    </source>
</evidence>
<evidence type="ECO:0000259" key="6">
    <source>
        <dbReference type="PROSITE" id="PS50977"/>
    </source>
</evidence>
<reference evidence="8" key="1">
    <citation type="journal article" date="2019" name="Int. J. Syst. Evol. Microbiol.">
        <title>The Global Catalogue of Microorganisms (GCM) 10K type strain sequencing project: providing services to taxonomists for standard genome sequencing and annotation.</title>
        <authorList>
            <consortium name="The Broad Institute Genomics Platform"/>
            <consortium name="The Broad Institute Genome Sequencing Center for Infectious Disease"/>
            <person name="Wu L."/>
            <person name="Ma J."/>
        </authorList>
    </citation>
    <scope>NUCLEOTIDE SEQUENCE [LARGE SCALE GENOMIC DNA]</scope>
    <source>
        <strain evidence="8">NBRC 108728</strain>
    </source>
</reference>
<dbReference type="PROSITE" id="PS50977">
    <property type="entry name" value="HTH_TETR_2"/>
    <property type="match status" value="1"/>
</dbReference>
<dbReference type="EMBL" id="AP027732">
    <property type="protein sequence ID" value="BDZ51294.1"/>
    <property type="molecule type" value="Genomic_DNA"/>
</dbReference>
<dbReference type="InterPro" id="IPR001647">
    <property type="entry name" value="HTH_TetR"/>
</dbReference>
<dbReference type="InterPro" id="IPR039538">
    <property type="entry name" value="BetI_C"/>
</dbReference>
<gene>
    <name evidence="7" type="ORF">GCM10025867_35350</name>
</gene>
<name>A0ABN6Y2K9_9MICO</name>
<dbReference type="PANTHER" id="PTHR30055:SF234">
    <property type="entry name" value="HTH-TYPE TRANSCRIPTIONAL REGULATOR BETI"/>
    <property type="match status" value="1"/>
</dbReference>
<keyword evidence="1" id="KW-0678">Repressor</keyword>
<dbReference type="InterPro" id="IPR050109">
    <property type="entry name" value="HTH-type_TetR-like_transc_reg"/>
</dbReference>
<feature type="DNA-binding region" description="H-T-H motif" evidence="5">
    <location>
        <begin position="17"/>
        <end position="36"/>
    </location>
</feature>
<sequence>MAAASQVFASHGYRGGSFQDVANVVGMSQTSLLHYFPTKRDLLLAVLEYRDTKLVNESGVPLDEGIVCEVLAQSEYNVGVPGLIELYTVLASESISPDHPGHAYFVARFGNLRAGYAEGFRALASEGRLRPGVDPDVAAASLVALWDGLQLQWLMAPGEVDVPAALRAYFDQVLTPTP</sequence>
<evidence type="ECO:0000313" key="8">
    <source>
        <dbReference type="Proteomes" id="UP001321486"/>
    </source>
</evidence>
<dbReference type="Pfam" id="PF13977">
    <property type="entry name" value="TetR_C_6"/>
    <property type="match status" value="1"/>
</dbReference>
<dbReference type="InterPro" id="IPR009057">
    <property type="entry name" value="Homeodomain-like_sf"/>
</dbReference>
<evidence type="ECO:0000256" key="3">
    <source>
        <dbReference type="ARBA" id="ARBA00023125"/>
    </source>
</evidence>
<keyword evidence="4" id="KW-0804">Transcription</keyword>
<dbReference type="Pfam" id="PF00440">
    <property type="entry name" value="TetR_N"/>
    <property type="match status" value="1"/>
</dbReference>
<evidence type="ECO:0000256" key="2">
    <source>
        <dbReference type="ARBA" id="ARBA00023015"/>
    </source>
</evidence>
<dbReference type="InterPro" id="IPR036271">
    <property type="entry name" value="Tet_transcr_reg_TetR-rel_C_sf"/>
</dbReference>
<feature type="domain" description="HTH tetR-type" evidence="6">
    <location>
        <begin position="1"/>
        <end position="54"/>
    </location>
</feature>
<keyword evidence="2" id="KW-0805">Transcription regulation</keyword>
<dbReference type="SUPFAM" id="SSF46689">
    <property type="entry name" value="Homeodomain-like"/>
    <property type="match status" value="1"/>
</dbReference>
<accession>A0ABN6Y2K9</accession>
<dbReference type="PANTHER" id="PTHR30055">
    <property type="entry name" value="HTH-TYPE TRANSCRIPTIONAL REGULATOR RUTR"/>
    <property type="match status" value="1"/>
</dbReference>
<evidence type="ECO:0000256" key="1">
    <source>
        <dbReference type="ARBA" id="ARBA00022491"/>
    </source>
</evidence>
<keyword evidence="3 5" id="KW-0238">DNA-binding</keyword>
<protein>
    <submittedName>
        <fullName evidence="7">TetR family transcriptional regulator</fullName>
    </submittedName>
</protein>
<dbReference type="SUPFAM" id="SSF48498">
    <property type="entry name" value="Tetracyclin repressor-like, C-terminal domain"/>
    <property type="match status" value="1"/>
</dbReference>
<evidence type="ECO:0000256" key="4">
    <source>
        <dbReference type="ARBA" id="ARBA00023163"/>
    </source>
</evidence>
<dbReference type="Gene3D" id="1.10.357.10">
    <property type="entry name" value="Tetracycline Repressor, domain 2"/>
    <property type="match status" value="1"/>
</dbReference>
<keyword evidence="8" id="KW-1185">Reference proteome</keyword>
<proteinExistence type="predicted"/>
<dbReference type="Proteomes" id="UP001321486">
    <property type="component" value="Chromosome"/>
</dbReference>